<dbReference type="GO" id="GO:0005829">
    <property type="term" value="C:cytosol"/>
    <property type="evidence" value="ECO:0007669"/>
    <property type="project" value="TreeGrafter"/>
</dbReference>
<dbReference type="Gene3D" id="3.20.20.140">
    <property type="entry name" value="Metal-dependent hydrolases"/>
    <property type="match status" value="3"/>
</dbReference>
<dbReference type="InterPro" id="IPR011059">
    <property type="entry name" value="Metal-dep_hydrolase_composite"/>
</dbReference>
<dbReference type="InterPro" id="IPR032466">
    <property type="entry name" value="Metal_Hydrolase"/>
</dbReference>
<evidence type="ECO:0000259" key="1">
    <source>
        <dbReference type="Pfam" id="PF07969"/>
    </source>
</evidence>
<protein>
    <submittedName>
        <fullName evidence="2">D-aminoacylase</fullName>
    </submittedName>
</protein>
<evidence type="ECO:0000313" key="3">
    <source>
        <dbReference type="Proteomes" id="UP001319200"/>
    </source>
</evidence>
<name>A0AAP2DHG3_9BACT</name>
<dbReference type="PANTHER" id="PTHR11647:SF1">
    <property type="entry name" value="COLLAPSIN RESPONSE MEDIATOR PROTEIN"/>
    <property type="match status" value="1"/>
</dbReference>
<dbReference type="SUPFAM" id="SSF51338">
    <property type="entry name" value="Composite domain of metallo-dependent hydrolases"/>
    <property type="match status" value="1"/>
</dbReference>
<dbReference type="AlphaFoldDB" id="A0AAP2DHG3"/>
<dbReference type="SUPFAM" id="SSF51556">
    <property type="entry name" value="Metallo-dependent hydrolases"/>
    <property type="match status" value="1"/>
</dbReference>
<dbReference type="Pfam" id="PF07969">
    <property type="entry name" value="Amidohydro_3"/>
    <property type="match status" value="1"/>
</dbReference>
<dbReference type="InterPro" id="IPR050378">
    <property type="entry name" value="Metallo-dep_Hydrolases_sf"/>
</dbReference>
<evidence type="ECO:0000313" key="2">
    <source>
        <dbReference type="EMBL" id="MBT1696468.1"/>
    </source>
</evidence>
<accession>A0AAP2DHG3</accession>
<gene>
    <name evidence="2" type="ORF">KK083_06255</name>
</gene>
<reference evidence="2 3" key="1">
    <citation type="submission" date="2021-05" db="EMBL/GenBank/DDBJ databases">
        <title>A Polyphasic approach of four new species of the genus Ohtaekwangia: Ohtaekwangia histidinii sp. nov., Ohtaekwangia cretensis sp. nov., Ohtaekwangia indiensis sp. nov., Ohtaekwangia reichenbachii sp. nov. from diverse environment.</title>
        <authorList>
            <person name="Octaviana S."/>
        </authorList>
    </citation>
    <scope>NUCLEOTIDE SEQUENCE [LARGE SCALE GENOMIC DNA]</scope>
    <source>
        <strain evidence="2 3">PWU4</strain>
    </source>
</reference>
<keyword evidence="3" id="KW-1185">Reference proteome</keyword>
<dbReference type="Proteomes" id="UP001319200">
    <property type="component" value="Unassembled WGS sequence"/>
</dbReference>
<comment type="caution">
    <text evidence="2">The sequence shown here is derived from an EMBL/GenBank/DDBJ whole genome shotgun (WGS) entry which is preliminary data.</text>
</comment>
<feature type="domain" description="Amidohydrolase 3" evidence="1">
    <location>
        <begin position="398"/>
        <end position="523"/>
    </location>
</feature>
<dbReference type="RefSeq" id="WP_254161749.1">
    <property type="nucleotide sequence ID" value="NZ_JAHESF010000004.1"/>
</dbReference>
<proteinExistence type="predicted"/>
<sequence length="546" mass="60370">MPYFLSVALLIATFTSDRSQQVEFDCIIRNGTIYDGSGDAPFQADVAIRHDTIAAIGDLKGMVAKKEIDASGLAVAPGFVNMLSWADRALLIDGRSMSNIKQGVTLEVFGEGFSPGPVKRNKTGKPVDSLWTTLGGYFKWLAQKGMSPNVASFVGATTIRMYELDQANRPPSPQELQRMKNLVSQAMEEGAMGLGSSLIYAPATYATTEELIALSQVVAAHGGMYITHMRSEGDFVLHALNETLRISKEANIPAEIYHLKINLSRNWNKIDALIGKIDSARLAGLKITANMYPYKASGTGLTSRIPTWVQEGGGKEMRKRLRHPAVRKKVLHEMEKGIPYKNSDPSDVVLTGFRLDSLNKLYKGKRLDEVARLHGKSADETVLDLVIRDKSRIEALYYLQSEENVKKIMALPYVSFGSDAASMSTLKVFEDWGAHPRAYGTFAKVLGKYVRDEKIISLQEAVRRMTSLPASNLKIMKRGRLVSGYYADLAIFNPATIRDLATFENPRQYAEGMEHVFVNGVQVLANGEHTLAKPGRIIYGPGWKKR</sequence>
<dbReference type="InterPro" id="IPR013108">
    <property type="entry name" value="Amidohydro_3"/>
</dbReference>
<dbReference type="PANTHER" id="PTHR11647">
    <property type="entry name" value="HYDRANTOINASE/DIHYDROPYRIMIDINASE FAMILY MEMBER"/>
    <property type="match status" value="1"/>
</dbReference>
<dbReference type="EMBL" id="JAHESF010000004">
    <property type="protein sequence ID" value="MBT1696468.1"/>
    <property type="molecule type" value="Genomic_DNA"/>
</dbReference>
<dbReference type="CDD" id="cd01297">
    <property type="entry name" value="D-aminoacylase"/>
    <property type="match status" value="1"/>
</dbReference>
<dbReference type="GO" id="GO:0016812">
    <property type="term" value="F:hydrolase activity, acting on carbon-nitrogen (but not peptide) bonds, in cyclic amides"/>
    <property type="evidence" value="ECO:0007669"/>
    <property type="project" value="TreeGrafter"/>
</dbReference>
<organism evidence="2 3">
    <name type="scientific">Chryseosolibacter histidini</name>
    <dbReference type="NCBI Taxonomy" id="2782349"/>
    <lineage>
        <taxon>Bacteria</taxon>
        <taxon>Pseudomonadati</taxon>
        <taxon>Bacteroidota</taxon>
        <taxon>Cytophagia</taxon>
        <taxon>Cytophagales</taxon>
        <taxon>Chryseotaleaceae</taxon>
        <taxon>Chryseosolibacter</taxon>
    </lineage>
</organism>